<dbReference type="AlphaFoldDB" id="A0A2P6QUR0"/>
<name>A0A2P6QUR0_ROSCH</name>
<dbReference type="Proteomes" id="UP000238479">
    <property type="component" value="Chromosome 4"/>
</dbReference>
<evidence type="ECO:0008006" key="6">
    <source>
        <dbReference type="Google" id="ProtNLM"/>
    </source>
</evidence>
<protein>
    <recommendedName>
        <fullName evidence="6">DUF4218 domain-containing protein</fullName>
    </recommendedName>
</protein>
<evidence type="ECO:0000259" key="2">
    <source>
        <dbReference type="Pfam" id="PF13952"/>
    </source>
</evidence>
<evidence type="ECO:0000313" key="5">
    <source>
        <dbReference type="Proteomes" id="UP000238479"/>
    </source>
</evidence>
<dbReference type="EMBL" id="PDCK01000042">
    <property type="protein sequence ID" value="PRQ37920.1"/>
    <property type="molecule type" value="Genomic_DNA"/>
</dbReference>
<evidence type="ECO:0000313" key="4">
    <source>
        <dbReference type="EMBL" id="PRQ37920.1"/>
    </source>
</evidence>
<dbReference type="InterPro" id="IPR025312">
    <property type="entry name" value="DUF4216"/>
</dbReference>
<dbReference type="Pfam" id="PF13960">
    <property type="entry name" value="DUF4218"/>
    <property type="match status" value="1"/>
</dbReference>
<comment type="caution">
    <text evidence="4">The sequence shown here is derived from an EMBL/GenBank/DDBJ whole genome shotgun (WGS) entry which is preliminary data.</text>
</comment>
<feature type="domain" description="DUF4218" evidence="3">
    <location>
        <begin position="31"/>
        <end position="130"/>
    </location>
</feature>
<evidence type="ECO:0000256" key="1">
    <source>
        <dbReference type="SAM" id="MobiDB-lite"/>
    </source>
</evidence>
<reference evidence="4 5" key="1">
    <citation type="journal article" date="2018" name="Nat. Genet.">
        <title>The Rosa genome provides new insights in the design of modern roses.</title>
        <authorList>
            <person name="Bendahmane M."/>
        </authorList>
    </citation>
    <scope>NUCLEOTIDE SEQUENCE [LARGE SCALE GENOMIC DNA]</scope>
    <source>
        <strain evidence="5">cv. Old Blush</strain>
    </source>
</reference>
<organism evidence="4 5">
    <name type="scientific">Rosa chinensis</name>
    <name type="common">China rose</name>
    <dbReference type="NCBI Taxonomy" id="74649"/>
    <lineage>
        <taxon>Eukaryota</taxon>
        <taxon>Viridiplantae</taxon>
        <taxon>Streptophyta</taxon>
        <taxon>Embryophyta</taxon>
        <taxon>Tracheophyta</taxon>
        <taxon>Spermatophyta</taxon>
        <taxon>Magnoliopsida</taxon>
        <taxon>eudicotyledons</taxon>
        <taxon>Gunneridae</taxon>
        <taxon>Pentapetalae</taxon>
        <taxon>rosids</taxon>
        <taxon>fabids</taxon>
        <taxon>Rosales</taxon>
        <taxon>Rosaceae</taxon>
        <taxon>Rosoideae</taxon>
        <taxon>Rosoideae incertae sedis</taxon>
        <taxon>Rosa</taxon>
    </lineage>
</organism>
<proteinExistence type="predicted"/>
<feature type="domain" description="DUF4216" evidence="2">
    <location>
        <begin position="309"/>
        <end position="377"/>
    </location>
</feature>
<accession>A0A2P6QUR0</accession>
<dbReference type="PANTHER" id="PTHR48258:SF9">
    <property type="entry name" value="OS01G0348150 PROTEIN"/>
    <property type="match status" value="1"/>
</dbReference>
<feature type="region of interest" description="Disordered" evidence="1">
    <location>
        <begin position="418"/>
        <end position="443"/>
    </location>
</feature>
<dbReference type="STRING" id="74649.A0A2P6QUR0"/>
<dbReference type="PANTHER" id="PTHR48258">
    <property type="entry name" value="DUF4218 DOMAIN-CONTAINING PROTEIN-RELATED"/>
    <property type="match status" value="1"/>
</dbReference>
<dbReference type="InterPro" id="IPR025452">
    <property type="entry name" value="DUF4218"/>
</dbReference>
<keyword evidence="5" id="KW-1185">Reference proteome</keyword>
<gene>
    <name evidence="4" type="ORF">RchiOBHm_Chr4g0408001</name>
</gene>
<sequence>MQILLPVALRSVLEKPVRYAIIRFCLFFKAICSKVIDVSKLEKMQADLVVTVCLLEKYFPPSFFDIMIHLTVHLVREVKLCGPVFFRWMYPFERYMKVFKGWVRCRRHPEGCIAECYIVEEAVEFCAERMLDDATTAGIPESCKSTVRNATTPLSGATMISVYGKELHQAHLCVLQNTEDATPYFTEHLELLKLLFPKFSKNRKWLKDKQNQTFAEWLKERVSNELMFANNQVSETMRWLAGGPKNEVPTFSGYQVNGVDFNTKERDNVRSVQNSGVFLQADAMQVSSARDKNPRTDDMDFYGVIRQIWELDYYKFRVPIFKCDWVENVRGIKVDELGFTLVNLNRKGHLKDAFVLSTHVKQIFYIQDPLDAQWSVVVRCPDRDYQGADEDEELEDIEVEQQPFNATMPSIETFDNIVGDEPSSYMRPGDEGIWIENENGSHG</sequence>
<dbReference type="Gramene" id="PRQ37920">
    <property type="protein sequence ID" value="PRQ37920"/>
    <property type="gene ID" value="RchiOBHm_Chr4g0408001"/>
</dbReference>
<evidence type="ECO:0000259" key="3">
    <source>
        <dbReference type="Pfam" id="PF13960"/>
    </source>
</evidence>
<dbReference type="Pfam" id="PF13952">
    <property type="entry name" value="DUF4216"/>
    <property type="match status" value="1"/>
</dbReference>
<dbReference type="OMA" id="MEHENEI"/>